<dbReference type="InterPro" id="IPR029056">
    <property type="entry name" value="Ribokinase-like"/>
</dbReference>
<organism evidence="5 6">
    <name type="scientific">Roseibium sediminicola</name>
    <dbReference type="NCBI Taxonomy" id="2933272"/>
    <lineage>
        <taxon>Bacteria</taxon>
        <taxon>Pseudomonadati</taxon>
        <taxon>Pseudomonadota</taxon>
        <taxon>Alphaproteobacteria</taxon>
        <taxon>Hyphomicrobiales</taxon>
        <taxon>Stappiaceae</taxon>
        <taxon>Roseibium</taxon>
    </lineage>
</organism>
<evidence type="ECO:0000256" key="1">
    <source>
        <dbReference type="ARBA" id="ARBA00010688"/>
    </source>
</evidence>
<dbReference type="SUPFAM" id="SSF53613">
    <property type="entry name" value="Ribokinase-like"/>
    <property type="match status" value="1"/>
</dbReference>
<dbReference type="CDD" id="cd01166">
    <property type="entry name" value="KdgK"/>
    <property type="match status" value="1"/>
</dbReference>
<reference evidence="5" key="1">
    <citation type="submission" date="2022-04" db="EMBL/GenBank/DDBJ databases">
        <title>Roseibium sp. CAU 1639 isolated from mud.</title>
        <authorList>
            <person name="Kim W."/>
        </authorList>
    </citation>
    <scope>NUCLEOTIDE SEQUENCE</scope>
    <source>
        <strain evidence="5">CAU 1639</strain>
    </source>
</reference>
<sequence>MSTQFLAIGECMVEMAPTGEGTFAMGFAGDTLNTAWYARKCLPASWTVGYCTAVGDDKVSDQMLAFLEGAGIETSAIQKRDDRTVGLYMIQLKDGERSFAYWRSQSAARCLASDRAHLDNVLGRAGLIYFSGITLAILPAEDRTAFLEALHKARAGGAKVAFDPNLRPRLWEDAETMRACVTKAAGLCDFVMPSFEDELAHFSDPTPDASADRYLAAGAGMVVVKNGPEQVICATEDQRQSFQPKPVSGIVDTTAAGDSFNAAFLAEYLVTGDIVASVDAGAGLAGRVIQHRGALVDVLEPA</sequence>
<dbReference type="Proteomes" id="UP001431221">
    <property type="component" value="Unassembled WGS sequence"/>
</dbReference>
<comment type="caution">
    <text evidence="5">The sequence shown here is derived from an EMBL/GenBank/DDBJ whole genome shotgun (WGS) entry which is preliminary data.</text>
</comment>
<evidence type="ECO:0000259" key="4">
    <source>
        <dbReference type="Pfam" id="PF00294"/>
    </source>
</evidence>
<dbReference type="PROSITE" id="PS00584">
    <property type="entry name" value="PFKB_KINASES_2"/>
    <property type="match status" value="1"/>
</dbReference>
<dbReference type="EMBL" id="JALNMJ010000007">
    <property type="protein sequence ID" value="MCK7612824.1"/>
    <property type="molecule type" value="Genomic_DNA"/>
</dbReference>
<dbReference type="PANTHER" id="PTHR43085:SF15">
    <property type="entry name" value="2-DEHYDRO-3-DEOXYGLUCONOKINASE"/>
    <property type="match status" value="1"/>
</dbReference>
<protein>
    <submittedName>
        <fullName evidence="5">Sugar kinase</fullName>
    </submittedName>
</protein>
<keyword evidence="6" id="KW-1185">Reference proteome</keyword>
<evidence type="ECO:0000256" key="2">
    <source>
        <dbReference type="ARBA" id="ARBA00022679"/>
    </source>
</evidence>
<accession>A0ABT0GTR0</accession>
<dbReference type="Gene3D" id="3.40.1190.20">
    <property type="match status" value="1"/>
</dbReference>
<comment type="similarity">
    <text evidence="1">Belongs to the carbohydrate kinase PfkB family.</text>
</comment>
<evidence type="ECO:0000313" key="5">
    <source>
        <dbReference type="EMBL" id="MCK7612824.1"/>
    </source>
</evidence>
<dbReference type="PANTHER" id="PTHR43085">
    <property type="entry name" value="HEXOKINASE FAMILY MEMBER"/>
    <property type="match status" value="1"/>
</dbReference>
<evidence type="ECO:0000256" key="3">
    <source>
        <dbReference type="ARBA" id="ARBA00022777"/>
    </source>
</evidence>
<gene>
    <name evidence="5" type="ORF">M0H32_11675</name>
</gene>
<feature type="domain" description="Carbohydrate kinase PfkB" evidence="4">
    <location>
        <begin position="6"/>
        <end position="295"/>
    </location>
</feature>
<dbReference type="InterPro" id="IPR011611">
    <property type="entry name" value="PfkB_dom"/>
</dbReference>
<dbReference type="GO" id="GO:0016301">
    <property type="term" value="F:kinase activity"/>
    <property type="evidence" value="ECO:0007669"/>
    <property type="project" value="UniProtKB-KW"/>
</dbReference>
<proteinExistence type="inferred from homology"/>
<name>A0ABT0GTR0_9HYPH</name>
<keyword evidence="3 5" id="KW-0418">Kinase</keyword>
<keyword evidence="2" id="KW-0808">Transferase</keyword>
<evidence type="ECO:0000313" key="6">
    <source>
        <dbReference type="Proteomes" id="UP001431221"/>
    </source>
</evidence>
<dbReference type="RefSeq" id="WP_248154096.1">
    <property type="nucleotide sequence ID" value="NZ_JALNMJ010000007.1"/>
</dbReference>
<dbReference type="InterPro" id="IPR002173">
    <property type="entry name" value="Carboh/pur_kinase_PfkB_CS"/>
</dbReference>
<dbReference type="Pfam" id="PF00294">
    <property type="entry name" value="PfkB"/>
    <property type="match status" value="1"/>
</dbReference>
<dbReference type="InterPro" id="IPR050306">
    <property type="entry name" value="PfkB_Carbo_kinase"/>
</dbReference>